<gene>
    <name evidence="1" type="ORF">B0T16DRAFT_411331</name>
</gene>
<evidence type="ECO:0000313" key="2">
    <source>
        <dbReference type="Proteomes" id="UP001174936"/>
    </source>
</evidence>
<accession>A0AA39Y4Z9</accession>
<protein>
    <submittedName>
        <fullName evidence="1">Uncharacterized protein</fullName>
    </submittedName>
</protein>
<keyword evidence="2" id="KW-1185">Reference proteome</keyword>
<proteinExistence type="predicted"/>
<evidence type="ECO:0000313" key="1">
    <source>
        <dbReference type="EMBL" id="KAK0645520.1"/>
    </source>
</evidence>
<reference evidence="1" key="1">
    <citation type="submission" date="2023-06" db="EMBL/GenBank/DDBJ databases">
        <title>Genome-scale phylogeny and comparative genomics of the fungal order Sordariales.</title>
        <authorList>
            <consortium name="Lawrence Berkeley National Laboratory"/>
            <person name="Hensen N."/>
            <person name="Bonometti L."/>
            <person name="Westerberg I."/>
            <person name="Brannstrom I.O."/>
            <person name="Guillou S."/>
            <person name="Cros-Aarteil S."/>
            <person name="Calhoun S."/>
            <person name="Haridas S."/>
            <person name="Kuo A."/>
            <person name="Mondo S."/>
            <person name="Pangilinan J."/>
            <person name="Riley R."/>
            <person name="Labutti K."/>
            <person name="Andreopoulos B."/>
            <person name="Lipzen A."/>
            <person name="Chen C."/>
            <person name="Yanf M."/>
            <person name="Daum C."/>
            <person name="Ng V."/>
            <person name="Clum A."/>
            <person name="Steindorff A."/>
            <person name="Ohm R."/>
            <person name="Martin F."/>
            <person name="Silar P."/>
            <person name="Natvig D."/>
            <person name="Lalanne C."/>
            <person name="Gautier V."/>
            <person name="Ament-Velasquez S.L."/>
            <person name="Kruys A."/>
            <person name="Hutchinson M.I."/>
            <person name="Powell A.J."/>
            <person name="Barry K."/>
            <person name="Miller A.N."/>
            <person name="Grigoriev I.V."/>
            <person name="Debuchy R."/>
            <person name="Gladieux P."/>
            <person name="Thoren M.H."/>
            <person name="Johannesson H."/>
        </authorList>
    </citation>
    <scope>NUCLEOTIDE SEQUENCE</scope>
    <source>
        <strain evidence="1">SMH2532-1</strain>
    </source>
</reference>
<sequence>MAIGLEESYAGGVEVAGCDVKTPVVDFGACFDECCHGLGVAFGCCVAKGRQAD</sequence>
<organism evidence="1 2">
    <name type="scientific">Cercophora newfieldiana</name>
    <dbReference type="NCBI Taxonomy" id="92897"/>
    <lineage>
        <taxon>Eukaryota</taxon>
        <taxon>Fungi</taxon>
        <taxon>Dikarya</taxon>
        <taxon>Ascomycota</taxon>
        <taxon>Pezizomycotina</taxon>
        <taxon>Sordariomycetes</taxon>
        <taxon>Sordariomycetidae</taxon>
        <taxon>Sordariales</taxon>
        <taxon>Lasiosphaeriaceae</taxon>
        <taxon>Cercophora</taxon>
    </lineage>
</organism>
<dbReference type="Proteomes" id="UP001174936">
    <property type="component" value="Unassembled WGS sequence"/>
</dbReference>
<name>A0AA39Y4Z9_9PEZI</name>
<dbReference type="EMBL" id="JAULSV010000004">
    <property type="protein sequence ID" value="KAK0645520.1"/>
    <property type="molecule type" value="Genomic_DNA"/>
</dbReference>
<dbReference type="AlphaFoldDB" id="A0AA39Y4Z9"/>
<comment type="caution">
    <text evidence="1">The sequence shown here is derived from an EMBL/GenBank/DDBJ whole genome shotgun (WGS) entry which is preliminary data.</text>
</comment>